<organism evidence="2 3">
    <name type="scientific">Acacia crassicarpa</name>
    <name type="common">northern wattle</name>
    <dbReference type="NCBI Taxonomy" id="499986"/>
    <lineage>
        <taxon>Eukaryota</taxon>
        <taxon>Viridiplantae</taxon>
        <taxon>Streptophyta</taxon>
        <taxon>Embryophyta</taxon>
        <taxon>Tracheophyta</taxon>
        <taxon>Spermatophyta</taxon>
        <taxon>Magnoliopsida</taxon>
        <taxon>eudicotyledons</taxon>
        <taxon>Gunneridae</taxon>
        <taxon>Pentapetalae</taxon>
        <taxon>rosids</taxon>
        <taxon>fabids</taxon>
        <taxon>Fabales</taxon>
        <taxon>Fabaceae</taxon>
        <taxon>Caesalpinioideae</taxon>
        <taxon>mimosoid clade</taxon>
        <taxon>Acacieae</taxon>
        <taxon>Acacia</taxon>
    </lineage>
</organism>
<name>A0AAE1TG00_9FABA</name>
<dbReference type="Proteomes" id="UP001293593">
    <property type="component" value="Unassembled WGS sequence"/>
</dbReference>
<evidence type="ECO:0000256" key="1">
    <source>
        <dbReference type="SAM" id="MobiDB-lite"/>
    </source>
</evidence>
<evidence type="ECO:0000313" key="3">
    <source>
        <dbReference type="Proteomes" id="UP001293593"/>
    </source>
</evidence>
<dbReference type="PANTHER" id="PTHR34944:SF2">
    <property type="entry name" value="MITOCHONDRIAL IMPORT RECEPTOR SUBUNIT TOM7"/>
    <property type="match status" value="1"/>
</dbReference>
<dbReference type="PANTHER" id="PTHR34944">
    <property type="entry name" value="MITOCHONDRIAL IMPORT RECEPTOR SUBUNIT TOM7"/>
    <property type="match status" value="1"/>
</dbReference>
<feature type="region of interest" description="Disordered" evidence="1">
    <location>
        <begin position="1"/>
        <end position="26"/>
    </location>
</feature>
<proteinExistence type="predicted"/>
<evidence type="ECO:0000313" key="2">
    <source>
        <dbReference type="EMBL" id="KAK4283877.1"/>
    </source>
</evidence>
<reference evidence="2" key="1">
    <citation type="submission" date="2023-10" db="EMBL/GenBank/DDBJ databases">
        <title>Chromosome-level genome of the transformable northern wattle, Acacia crassicarpa.</title>
        <authorList>
            <person name="Massaro I."/>
            <person name="Sinha N.R."/>
            <person name="Poethig S."/>
            <person name="Leichty A.R."/>
        </authorList>
    </citation>
    <scope>NUCLEOTIDE SEQUENCE</scope>
    <source>
        <strain evidence="2">Acra3RX</strain>
        <tissue evidence="2">Leaf</tissue>
    </source>
</reference>
<comment type="caution">
    <text evidence="2">The sequence shown here is derived from an EMBL/GenBank/DDBJ whole genome shotgun (WGS) entry which is preliminary data.</text>
</comment>
<dbReference type="EMBL" id="JAWXYG010000001">
    <property type="protein sequence ID" value="KAK4283877.1"/>
    <property type="molecule type" value="Genomic_DNA"/>
</dbReference>
<dbReference type="AlphaFoldDB" id="A0AAE1TG00"/>
<accession>A0AAE1TG00</accession>
<protein>
    <submittedName>
        <fullName evidence="2">Uncharacterized protein</fullName>
    </submittedName>
</protein>
<keyword evidence="3" id="KW-1185">Reference proteome</keyword>
<gene>
    <name evidence="2" type="ORF">QN277_000781</name>
</gene>
<sequence length="54" mass="5974">MASRVSLKAKGKNSKSAKASEERSASQCLKEWSTWAMKRAKVITQTLTMASSPW</sequence>